<name>A0A0F7CQG6_9ACTN</name>
<evidence type="ECO:0000313" key="1">
    <source>
        <dbReference type="EMBL" id="AKG46376.1"/>
    </source>
</evidence>
<dbReference type="Proteomes" id="UP000034034">
    <property type="component" value="Chromosome"/>
</dbReference>
<reference evidence="1" key="1">
    <citation type="submission" date="2019-08" db="EMBL/GenBank/DDBJ databases">
        <title>Complete genome sequence of a mangrove-derived Streptomyces xiamenensis.</title>
        <authorList>
            <person name="Xu J."/>
        </authorList>
    </citation>
    <scope>NUCLEOTIDE SEQUENCE</scope>
    <source>
        <strain evidence="1">318</strain>
    </source>
</reference>
<protein>
    <submittedName>
        <fullName evidence="1">Uncharacterized protein</fullName>
    </submittedName>
</protein>
<dbReference type="KEGG" id="sxi:SXIM_49920"/>
<sequence length="55" mass="5549">MACAGSAAAVDRARTAAAARTVLRITAIGGVLLEEVLLWGKAVRGGAVGRDVTVR</sequence>
<dbReference type="PATRIC" id="fig|408015.6.peg.5058"/>
<dbReference type="EMBL" id="CP009922">
    <property type="protein sequence ID" value="AKG46376.1"/>
    <property type="molecule type" value="Genomic_DNA"/>
</dbReference>
<proteinExistence type="predicted"/>
<keyword evidence="2" id="KW-1185">Reference proteome</keyword>
<evidence type="ECO:0000313" key="2">
    <source>
        <dbReference type="Proteomes" id="UP000034034"/>
    </source>
</evidence>
<dbReference type="HOGENOM" id="CLU_3030722_0_0_11"/>
<accession>A0A0F7CQG6</accession>
<gene>
    <name evidence="1" type="ORF">SXIM_49920</name>
</gene>
<organism evidence="1 2">
    <name type="scientific">Streptomyces xiamenensis</name>
    <dbReference type="NCBI Taxonomy" id="408015"/>
    <lineage>
        <taxon>Bacteria</taxon>
        <taxon>Bacillati</taxon>
        <taxon>Actinomycetota</taxon>
        <taxon>Actinomycetes</taxon>
        <taxon>Kitasatosporales</taxon>
        <taxon>Streptomycetaceae</taxon>
        <taxon>Streptomyces</taxon>
    </lineage>
</organism>
<dbReference type="AlphaFoldDB" id="A0A0F7CQG6"/>